<sequence>MNTVEKSIEVKCELCDRDGRYYDIDDDGKTISVCLKHLAGKYVTG</sequence>
<dbReference type="EMBL" id="LR798257">
    <property type="protein sequence ID" value="CAB5218246.1"/>
    <property type="molecule type" value="Genomic_DNA"/>
</dbReference>
<gene>
    <name evidence="1" type="ORF">UFOVP204_128</name>
</gene>
<organism evidence="1">
    <name type="scientific">uncultured Caudovirales phage</name>
    <dbReference type="NCBI Taxonomy" id="2100421"/>
    <lineage>
        <taxon>Viruses</taxon>
        <taxon>Duplodnaviria</taxon>
        <taxon>Heunggongvirae</taxon>
        <taxon>Uroviricota</taxon>
        <taxon>Caudoviricetes</taxon>
        <taxon>Peduoviridae</taxon>
        <taxon>Maltschvirus</taxon>
        <taxon>Maltschvirus maltsch</taxon>
    </lineage>
</organism>
<protein>
    <submittedName>
        <fullName evidence="1">Uncharacterized protein</fullName>
    </submittedName>
</protein>
<evidence type="ECO:0000313" key="1">
    <source>
        <dbReference type="EMBL" id="CAB5218246.1"/>
    </source>
</evidence>
<accession>A0A6J7WKE9</accession>
<proteinExistence type="predicted"/>
<reference evidence="1" key="1">
    <citation type="submission" date="2020-05" db="EMBL/GenBank/DDBJ databases">
        <authorList>
            <person name="Chiriac C."/>
            <person name="Salcher M."/>
            <person name="Ghai R."/>
            <person name="Kavagutti S V."/>
        </authorList>
    </citation>
    <scope>NUCLEOTIDE SEQUENCE</scope>
</reference>
<name>A0A6J7WKE9_9CAUD</name>